<dbReference type="InterPro" id="IPR011010">
    <property type="entry name" value="DNA_brk_join_enz"/>
</dbReference>
<dbReference type="EMBL" id="CP145723">
    <property type="protein sequence ID" value="WWM65041.1"/>
    <property type="molecule type" value="Genomic_DNA"/>
</dbReference>
<dbReference type="Gene3D" id="1.10.443.10">
    <property type="entry name" value="Intergrase catalytic core"/>
    <property type="match status" value="1"/>
</dbReference>
<evidence type="ECO:0000313" key="6">
    <source>
        <dbReference type="Proteomes" id="UP001372714"/>
    </source>
</evidence>
<sequence>MTLDEALERYRSQVSILKKGYVQESYRIEQLRRVPMAKTALREITSVDIATYRDARLLHRNPVTGQVLSTSTVRLELALLSNLFDIARIEWGACEQNPVVQVRKPKPPAGRDRRLLPREERLIMRYAHAHPNKDLAALVSLALETAMRQGELLGLRWERVNLRSRIIHLDDTKNGTKRDVPLSVKARNVLMRLEPQTSGAVFGYTANGLKSTWRFMLQKLGIADLHFHDLRHESISRLFELGTLDLMEVAAISGHKSLSMLKRYTHLRATRLVRKLEGHRNRGRQAVLDLLVPYPAAWIPVLHGYRVVVPDFEGMCAEAPTLDQALEAAQALLLKHLLHLFVQGLVIPQPDEYLTALPVTAKVVMLPSFDVESLQANPPAA</sequence>
<dbReference type="InterPro" id="IPR010998">
    <property type="entry name" value="Integrase_recombinase_N"/>
</dbReference>
<keyword evidence="6" id="KW-1185">Reference proteome</keyword>
<dbReference type="RefSeq" id="WP_338544692.1">
    <property type="nucleotide sequence ID" value="NZ_CP145723.1"/>
</dbReference>
<dbReference type="Proteomes" id="UP001372714">
    <property type="component" value="Chromosome"/>
</dbReference>
<dbReference type="InterPro" id="IPR035069">
    <property type="entry name" value="TTHA1013/TTHA0281-like"/>
</dbReference>
<keyword evidence="1" id="KW-0229">DNA integration</keyword>
<organism evidence="5 6">
    <name type="scientific">Pseudomonas benzopyrenica</name>
    <dbReference type="NCBI Taxonomy" id="2993566"/>
    <lineage>
        <taxon>Bacteria</taxon>
        <taxon>Pseudomonadati</taxon>
        <taxon>Pseudomonadota</taxon>
        <taxon>Gammaproteobacteria</taxon>
        <taxon>Pseudomonadales</taxon>
        <taxon>Pseudomonadaceae</taxon>
        <taxon>Pseudomonas</taxon>
    </lineage>
</organism>
<keyword evidence="3" id="KW-0233">DNA recombination</keyword>
<evidence type="ECO:0000259" key="4">
    <source>
        <dbReference type="PROSITE" id="PS51898"/>
    </source>
</evidence>
<evidence type="ECO:0000313" key="5">
    <source>
        <dbReference type="EMBL" id="WWM65041.1"/>
    </source>
</evidence>
<protein>
    <submittedName>
        <fullName evidence="5">Site-specific integrase</fullName>
    </submittedName>
</protein>
<dbReference type="SUPFAM" id="SSF56349">
    <property type="entry name" value="DNA breaking-rejoining enzymes"/>
    <property type="match status" value="1"/>
</dbReference>
<dbReference type="InterPro" id="IPR002104">
    <property type="entry name" value="Integrase_catalytic"/>
</dbReference>
<evidence type="ECO:0000256" key="1">
    <source>
        <dbReference type="ARBA" id="ARBA00022908"/>
    </source>
</evidence>
<gene>
    <name evidence="5" type="ORF">V6W80_15035</name>
</gene>
<dbReference type="Gene3D" id="3.30.160.250">
    <property type="match status" value="1"/>
</dbReference>
<dbReference type="InterPro" id="IPR013762">
    <property type="entry name" value="Integrase-like_cat_sf"/>
</dbReference>
<dbReference type="CDD" id="cd00796">
    <property type="entry name" value="INT_Rci_Hp1_C"/>
    <property type="match status" value="1"/>
</dbReference>
<reference evidence="5 6" key="1">
    <citation type="submission" date="2024-02" db="EMBL/GenBank/DDBJ databases">
        <title>The whole genome sequence of Pseudomonas benzopyrenica MLY92.</title>
        <authorList>
            <person name="Liu Y."/>
        </authorList>
    </citation>
    <scope>NUCLEOTIDE SEQUENCE [LARGE SCALE GENOMIC DNA]</scope>
    <source>
        <strain evidence="5 6">MLY92</strain>
    </source>
</reference>
<dbReference type="PROSITE" id="PS51898">
    <property type="entry name" value="TYR_RECOMBINASE"/>
    <property type="match status" value="1"/>
</dbReference>
<name>A0ABZ2FN86_9PSED</name>
<dbReference type="InterPro" id="IPR050090">
    <property type="entry name" value="Tyrosine_recombinase_XerCD"/>
</dbReference>
<dbReference type="SUPFAM" id="SSF143100">
    <property type="entry name" value="TTHA1013/TTHA0281-like"/>
    <property type="match status" value="1"/>
</dbReference>
<dbReference type="Gene3D" id="1.10.150.130">
    <property type="match status" value="1"/>
</dbReference>
<feature type="domain" description="Tyr recombinase" evidence="4">
    <location>
        <begin position="110"/>
        <end position="277"/>
    </location>
</feature>
<dbReference type="PANTHER" id="PTHR30349:SF94">
    <property type="entry name" value="INTEGRASE_RECOMBINASE HI_1414-RELATED"/>
    <property type="match status" value="1"/>
</dbReference>
<evidence type="ECO:0000256" key="2">
    <source>
        <dbReference type="ARBA" id="ARBA00023125"/>
    </source>
</evidence>
<dbReference type="PANTHER" id="PTHR30349">
    <property type="entry name" value="PHAGE INTEGRASE-RELATED"/>
    <property type="match status" value="1"/>
</dbReference>
<evidence type="ECO:0000256" key="3">
    <source>
        <dbReference type="ARBA" id="ARBA00023172"/>
    </source>
</evidence>
<dbReference type="Pfam" id="PF00589">
    <property type="entry name" value="Phage_integrase"/>
    <property type="match status" value="1"/>
</dbReference>
<accession>A0ABZ2FN86</accession>
<proteinExistence type="predicted"/>
<keyword evidence="2" id="KW-0238">DNA-binding</keyword>